<reference evidence="24" key="1">
    <citation type="submission" date="2025-08" db="UniProtKB">
        <authorList>
            <consortium name="Ensembl"/>
        </authorList>
    </citation>
    <scope>IDENTIFICATION</scope>
</reference>
<comment type="catalytic activity">
    <reaction evidence="17">
        <text>biotin(out) + 2 Na(+)(out) = biotin(in) + 2 Na(+)(in)</text>
        <dbReference type="Rhea" id="RHEA:73375"/>
        <dbReference type="ChEBI" id="CHEBI:29101"/>
        <dbReference type="ChEBI" id="CHEBI:57586"/>
    </reaction>
</comment>
<dbReference type="InterPro" id="IPR051163">
    <property type="entry name" value="Sodium:Solute_Symporter_SSF"/>
</dbReference>
<evidence type="ECO:0000256" key="2">
    <source>
        <dbReference type="ARBA" id="ARBA00006434"/>
    </source>
</evidence>
<evidence type="ECO:0000256" key="8">
    <source>
        <dbReference type="ARBA" id="ARBA00023053"/>
    </source>
</evidence>
<comment type="catalytic activity">
    <reaction evidence="16">
        <text>(R)-lipoate(out) + 2 Na(+)(out) = (R)-lipoate(in) + 2 Na(+)(in)</text>
        <dbReference type="Rhea" id="RHEA:73379"/>
        <dbReference type="ChEBI" id="CHEBI:29101"/>
        <dbReference type="ChEBI" id="CHEBI:83088"/>
    </reaction>
</comment>
<evidence type="ECO:0000256" key="12">
    <source>
        <dbReference type="ARBA" id="ARBA00023201"/>
    </source>
</evidence>
<comment type="catalytic activity">
    <reaction evidence="14">
        <text>iodide(out) + 2 Na(+)(out) = iodide(in) + 2 Na(+)(in)</text>
        <dbReference type="Rhea" id="RHEA:71207"/>
        <dbReference type="ChEBI" id="CHEBI:16382"/>
        <dbReference type="ChEBI" id="CHEBI:29101"/>
    </reaction>
</comment>
<dbReference type="PANTHER" id="PTHR42985">
    <property type="entry name" value="SODIUM-COUPLED MONOCARBOXYLATE TRANSPORTER"/>
    <property type="match status" value="1"/>
</dbReference>
<keyword evidence="7 23" id="KW-1133">Transmembrane helix</keyword>
<dbReference type="STRING" id="7757.ENSPMAP00000000891"/>
<protein>
    <recommendedName>
        <fullName evidence="20">Sodium-dependent multivitamin transporter</fullName>
    </recommendedName>
    <alternativeName>
        <fullName evidence="21">Solute carrier family 5 member 6</fullName>
    </alternativeName>
</protein>
<evidence type="ECO:0000256" key="7">
    <source>
        <dbReference type="ARBA" id="ARBA00022989"/>
    </source>
</evidence>
<feature type="transmembrane region" description="Helical" evidence="23">
    <location>
        <begin position="426"/>
        <end position="448"/>
    </location>
</feature>
<evidence type="ECO:0000256" key="9">
    <source>
        <dbReference type="ARBA" id="ARBA00023065"/>
    </source>
</evidence>
<comment type="function">
    <text evidence="18">Sodium-dependent multivitamin transporter that mediates the electrogenic transport of pantothenate, biotin, lipoate and iodide. Functions as a Na(+)-coupled substrate symporter where the stoichiometry of Na(+):substrate is 2:1, creating an electrochemical Na(+) gradient used as driving force for substrate uptake. Required for biotin and pantothenate uptake in the intestine across the brush border membrane. Plays a role in the maintenance of intestinal mucosa integrity, by providing the gut mucosa with biotin. Contributes to the luminal uptake of biotin and pantothenate into the brain across the blood-brain barrier.</text>
</comment>
<keyword evidence="11" id="KW-0325">Glycoprotein</keyword>
<dbReference type="Pfam" id="PF00474">
    <property type="entry name" value="SSF"/>
    <property type="match status" value="1"/>
</dbReference>
<evidence type="ECO:0000256" key="13">
    <source>
        <dbReference type="ARBA" id="ARBA00023267"/>
    </source>
</evidence>
<evidence type="ECO:0000256" key="4">
    <source>
        <dbReference type="ARBA" id="ARBA00022475"/>
    </source>
</evidence>
<feature type="transmembrane region" description="Helical" evidence="23">
    <location>
        <begin position="99"/>
        <end position="122"/>
    </location>
</feature>
<feature type="transmembrane region" description="Helical" evidence="23">
    <location>
        <begin position="401"/>
        <end position="420"/>
    </location>
</feature>
<dbReference type="PROSITE" id="PS50283">
    <property type="entry name" value="NA_SOLUT_SYMP_3"/>
    <property type="match status" value="1"/>
</dbReference>
<dbReference type="FunFam" id="1.20.1730.10:FF:000011">
    <property type="entry name" value="sodium-dependent multivitamin transporter isoform X1"/>
    <property type="match status" value="1"/>
</dbReference>
<feature type="transmembrane region" description="Helical" evidence="23">
    <location>
        <begin position="174"/>
        <end position="193"/>
    </location>
</feature>
<feature type="transmembrane region" description="Helical" evidence="23">
    <location>
        <begin position="200"/>
        <end position="223"/>
    </location>
</feature>
<keyword evidence="6" id="KW-0769">Symport</keyword>
<keyword evidence="4" id="KW-1003">Cell membrane</keyword>
<keyword evidence="12" id="KW-0739">Sodium transport</keyword>
<comment type="catalytic activity">
    <reaction evidence="15">
        <text>(R)-pantothenate(out) + 2 Na(+)(out) = (R)-pantothenate(in) + 2 Na(+)(in)</text>
        <dbReference type="Rhea" id="RHEA:73371"/>
        <dbReference type="ChEBI" id="CHEBI:29032"/>
        <dbReference type="ChEBI" id="CHEBI:29101"/>
    </reaction>
</comment>
<feature type="transmembrane region" description="Helical" evidence="23">
    <location>
        <begin position="143"/>
        <end position="168"/>
    </location>
</feature>
<feature type="transmembrane region" description="Helical" evidence="23">
    <location>
        <begin position="455"/>
        <end position="476"/>
    </location>
</feature>
<dbReference type="PANTHER" id="PTHR42985:SF2">
    <property type="entry name" value="SODIUM-DEPENDENT MULTIVITAMIN TRANSPORTER"/>
    <property type="match status" value="1"/>
</dbReference>
<dbReference type="Gene3D" id="1.20.1730.10">
    <property type="entry name" value="Sodium/glucose cotransporter"/>
    <property type="match status" value="1"/>
</dbReference>
<feature type="transmembrane region" description="Helical" evidence="23">
    <location>
        <begin position="539"/>
        <end position="560"/>
    </location>
</feature>
<evidence type="ECO:0000256" key="1">
    <source>
        <dbReference type="ARBA" id="ARBA00004424"/>
    </source>
</evidence>
<evidence type="ECO:0000256" key="18">
    <source>
        <dbReference type="ARBA" id="ARBA00058802"/>
    </source>
</evidence>
<evidence type="ECO:0000313" key="24">
    <source>
        <dbReference type="Ensembl" id="ENSPMAP00000000891.1"/>
    </source>
</evidence>
<dbReference type="PROSITE" id="PS00456">
    <property type="entry name" value="NA_SOLUT_SYMP_1"/>
    <property type="match status" value="1"/>
</dbReference>
<evidence type="ECO:0000256" key="21">
    <source>
        <dbReference type="ARBA" id="ARBA00078601"/>
    </source>
</evidence>
<accession>S4R6R1</accession>
<dbReference type="GeneTree" id="ENSGT00940000155731"/>
<dbReference type="GO" id="GO:0015075">
    <property type="term" value="F:monoatomic ion transmembrane transporter activity"/>
    <property type="evidence" value="ECO:0007669"/>
    <property type="project" value="UniProtKB-ARBA"/>
</dbReference>
<organism evidence="24">
    <name type="scientific">Petromyzon marinus</name>
    <name type="common">Sea lamprey</name>
    <dbReference type="NCBI Taxonomy" id="7757"/>
    <lineage>
        <taxon>Eukaryota</taxon>
        <taxon>Metazoa</taxon>
        <taxon>Chordata</taxon>
        <taxon>Craniata</taxon>
        <taxon>Vertebrata</taxon>
        <taxon>Cyclostomata</taxon>
        <taxon>Hyperoartia</taxon>
        <taxon>Petromyzontiformes</taxon>
        <taxon>Petromyzontidae</taxon>
        <taxon>Petromyzon</taxon>
    </lineage>
</organism>
<dbReference type="InterPro" id="IPR038377">
    <property type="entry name" value="Na/Glc_symporter_sf"/>
</dbReference>
<keyword evidence="3" id="KW-0813">Transport</keyword>
<evidence type="ECO:0000256" key="23">
    <source>
        <dbReference type="SAM" id="Phobius"/>
    </source>
</evidence>
<evidence type="ECO:0000256" key="17">
    <source>
        <dbReference type="ARBA" id="ARBA00052729"/>
    </source>
</evidence>
<keyword evidence="13" id="KW-0092">Biotin</keyword>
<keyword evidence="8" id="KW-0915">Sodium</keyword>
<dbReference type="HOGENOM" id="CLU_018808_11_1_1"/>
<dbReference type="OMA" id="GWWGMRR"/>
<sequence>VQAANRHASRDHPVMAAQPLTMSFGAVDYTICAVLLLVSCGIGLYHGCVGGGQKTTRSFLMADRSMSCGPVSLSLLATFQSSVGILGTPAEVYRFGTEYWLLGLSYFLGLLIPAHVFIPVFYRLKLTSTYEYLELRFNKTVRICGTATFIFQMVVYMGVGLYAPALILNTVTGISLWASVTGLGLVCTLYTAIGGLKAVIWADAFQTIVMVAGQLAVIGVGSWQAGGIGRVWDIASQGGRISAVNWNPDPTERHSFWSLSIGGMFMMLALYGVNQAQVQRYLCARSERQAILSCYVVFPWQQIVLAISCVMGLVMYARYQECSPLDTGLLKSPDQLVLYFVMDVLRDLPGLPGLFVACLFSASLSTISSAFNSLATVTLEDLVRPCVPGLSEQNAMRTSKALAVAYGILCLGLAYIASLMGSVLQAALSIFGMLGGPLLGVFSLGLFFPRANPTGAIVGLACGLCMALWIFIGSFLSRARLAGRSVQTAVGCLNATLSLASTMSTLLPIPSTVATLPSTVASGQQTGLSGLDSFYSLSYMWYTAHNAATVVLVGMLVSLLTAPMESIDQRTLVPVAYTLCRCLPANARAWLCCATSSDHEVSAFLWPHR</sequence>
<dbReference type="NCBIfam" id="TIGR00813">
    <property type="entry name" value="sss"/>
    <property type="match status" value="1"/>
</dbReference>
<evidence type="ECO:0000256" key="20">
    <source>
        <dbReference type="ARBA" id="ARBA00073170"/>
    </source>
</evidence>
<evidence type="ECO:0000256" key="3">
    <source>
        <dbReference type="ARBA" id="ARBA00022448"/>
    </source>
</evidence>
<keyword evidence="10 23" id="KW-0472">Membrane</keyword>
<name>S4R6R1_PETMA</name>
<evidence type="ECO:0000256" key="16">
    <source>
        <dbReference type="ARBA" id="ARBA00050457"/>
    </source>
</evidence>
<comment type="subcellular location">
    <subcellularLocation>
        <location evidence="1">Apical cell membrane</location>
        <topology evidence="1">Multi-pass membrane protein</topology>
    </subcellularLocation>
</comment>
<dbReference type="GO" id="GO:0015887">
    <property type="term" value="P:pantothenate transmembrane transport"/>
    <property type="evidence" value="ECO:0007669"/>
    <property type="project" value="UniProtKB-ARBA"/>
</dbReference>
<feature type="transmembrane region" description="Helical" evidence="23">
    <location>
        <begin position="20"/>
        <end position="45"/>
    </location>
</feature>
<feature type="transmembrane region" description="Helical" evidence="23">
    <location>
        <begin position="294"/>
        <end position="316"/>
    </location>
</feature>
<evidence type="ECO:0000256" key="14">
    <source>
        <dbReference type="ARBA" id="ARBA00036099"/>
    </source>
</evidence>
<comment type="subunit">
    <text evidence="19">Interacts with PDZD11.</text>
</comment>
<dbReference type="GO" id="GO:0015293">
    <property type="term" value="F:symporter activity"/>
    <property type="evidence" value="ECO:0007669"/>
    <property type="project" value="UniProtKB-KW"/>
</dbReference>
<dbReference type="GO" id="GO:0016324">
    <property type="term" value="C:apical plasma membrane"/>
    <property type="evidence" value="ECO:0007669"/>
    <property type="project" value="UniProtKB-SubCell"/>
</dbReference>
<dbReference type="InterPro" id="IPR001734">
    <property type="entry name" value="Na/solute_symporter"/>
</dbReference>
<dbReference type="AlphaFoldDB" id="S4R6R1"/>
<feature type="transmembrane region" description="Helical" evidence="23">
    <location>
        <begin position="66"/>
        <end position="87"/>
    </location>
</feature>
<feature type="transmembrane region" description="Helical" evidence="23">
    <location>
        <begin position="255"/>
        <end position="273"/>
    </location>
</feature>
<evidence type="ECO:0000256" key="22">
    <source>
        <dbReference type="RuleBase" id="RU362091"/>
    </source>
</evidence>
<dbReference type="Ensembl" id="ENSPMAT00000000895.1">
    <property type="protein sequence ID" value="ENSPMAP00000000891.1"/>
    <property type="gene ID" value="ENSPMAG00000000797.1"/>
</dbReference>
<dbReference type="InterPro" id="IPR018212">
    <property type="entry name" value="Na/solute_symporter_CS"/>
</dbReference>
<reference evidence="24" key="2">
    <citation type="submission" date="2025-09" db="UniProtKB">
        <authorList>
            <consortium name="Ensembl"/>
        </authorList>
    </citation>
    <scope>IDENTIFICATION</scope>
</reference>
<proteinExistence type="inferred from homology"/>
<dbReference type="GO" id="GO:0006814">
    <property type="term" value="P:sodium ion transport"/>
    <property type="evidence" value="ECO:0007669"/>
    <property type="project" value="UniProtKB-KW"/>
</dbReference>
<evidence type="ECO:0000256" key="19">
    <source>
        <dbReference type="ARBA" id="ARBA00061728"/>
    </source>
</evidence>
<evidence type="ECO:0000256" key="10">
    <source>
        <dbReference type="ARBA" id="ARBA00023136"/>
    </source>
</evidence>
<keyword evidence="9" id="KW-0406">Ion transport</keyword>
<evidence type="ECO:0000256" key="11">
    <source>
        <dbReference type="ARBA" id="ARBA00023180"/>
    </source>
</evidence>
<comment type="similarity">
    <text evidence="2 22">Belongs to the sodium:solute symporter (SSF) (TC 2.A.21) family.</text>
</comment>
<evidence type="ECO:0000256" key="6">
    <source>
        <dbReference type="ARBA" id="ARBA00022847"/>
    </source>
</evidence>
<evidence type="ECO:0000256" key="15">
    <source>
        <dbReference type="ARBA" id="ARBA00050243"/>
    </source>
</evidence>
<dbReference type="GO" id="GO:0098660">
    <property type="term" value="P:inorganic ion transmembrane transport"/>
    <property type="evidence" value="ECO:0007669"/>
    <property type="project" value="UniProtKB-ARBA"/>
</dbReference>
<keyword evidence="5 23" id="KW-0812">Transmembrane</keyword>
<feature type="transmembrane region" description="Helical" evidence="23">
    <location>
        <begin position="336"/>
        <end position="360"/>
    </location>
</feature>
<dbReference type="GO" id="GO:0090482">
    <property type="term" value="F:vitamin transmembrane transporter activity"/>
    <property type="evidence" value="ECO:0007669"/>
    <property type="project" value="UniProtKB-ARBA"/>
</dbReference>
<evidence type="ECO:0000256" key="5">
    <source>
        <dbReference type="ARBA" id="ARBA00022692"/>
    </source>
</evidence>